<organism evidence="1 2">
    <name type="scientific">Marasmius crinis-equi</name>
    <dbReference type="NCBI Taxonomy" id="585013"/>
    <lineage>
        <taxon>Eukaryota</taxon>
        <taxon>Fungi</taxon>
        <taxon>Dikarya</taxon>
        <taxon>Basidiomycota</taxon>
        <taxon>Agaricomycotina</taxon>
        <taxon>Agaricomycetes</taxon>
        <taxon>Agaricomycetidae</taxon>
        <taxon>Agaricales</taxon>
        <taxon>Marasmiineae</taxon>
        <taxon>Marasmiaceae</taxon>
        <taxon>Marasmius</taxon>
    </lineage>
</organism>
<proteinExistence type="predicted"/>
<comment type="caution">
    <text evidence="1">The sequence shown here is derived from an EMBL/GenBank/DDBJ whole genome shotgun (WGS) entry which is preliminary data.</text>
</comment>
<evidence type="ECO:0000313" key="1">
    <source>
        <dbReference type="EMBL" id="KAL0562712.1"/>
    </source>
</evidence>
<evidence type="ECO:0000313" key="2">
    <source>
        <dbReference type="Proteomes" id="UP001465976"/>
    </source>
</evidence>
<keyword evidence="2" id="KW-1185">Reference proteome</keyword>
<reference evidence="1 2" key="1">
    <citation type="submission" date="2024-02" db="EMBL/GenBank/DDBJ databases">
        <title>A draft genome for the cacao thread blight pathogen Marasmius crinis-equi.</title>
        <authorList>
            <person name="Cohen S.P."/>
            <person name="Baruah I.K."/>
            <person name="Amoako-Attah I."/>
            <person name="Bukari Y."/>
            <person name="Meinhardt L.W."/>
            <person name="Bailey B.A."/>
        </authorList>
    </citation>
    <scope>NUCLEOTIDE SEQUENCE [LARGE SCALE GENOMIC DNA]</scope>
    <source>
        <strain evidence="1 2">GH-76</strain>
    </source>
</reference>
<protein>
    <submittedName>
        <fullName evidence="1">Uncharacterized protein</fullName>
    </submittedName>
</protein>
<accession>A0ABR3EIK5</accession>
<sequence>MSGPNSVSSGIDVNDGVNDFQWDFLQDMTAQATPSVNSADGIGSVDWAHLLENFSYSGGGVEDYRLPTGHGTPVKMEDADVDLSSLLEPPVMHEKEDGTIEILDSDDDEHDHGIPVKIEDADVDLSLISEYPAM</sequence>
<dbReference type="EMBL" id="JBAHYK010004700">
    <property type="protein sequence ID" value="KAL0562712.1"/>
    <property type="molecule type" value="Genomic_DNA"/>
</dbReference>
<name>A0ABR3EIK5_9AGAR</name>
<gene>
    <name evidence="1" type="ORF">V5O48_019369</name>
</gene>
<feature type="non-terminal residue" evidence="1">
    <location>
        <position position="134"/>
    </location>
</feature>
<dbReference type="Proteomes" id="UP001465976">
    <property type="component" value="Unassembled WGS sequence"/>
</dbReference>